<dbReference type="KEGG" id="amah:DLM_0154"/>
<dbReference type="EMBL" id="AP018823">
    <property type="protein sequence ID" value="BBF83837.1"/>
    <property type="molecule type" value="Genomic_DNA"/>
</dbReference>
<dbReference type="CDD" id="cd01060">
    <property type="entry name" value="Membrane-FADS-like"/>
    <property type="match status" value="1"/>
</dbReference>
<feature type="domain" description="Fatty acid desaturase" evidence="2">
    <location>
        <begin position="24"/>
        <end position="262"/>
    </location>
</feature>
<keyword evidence="4" id="KW-1185">Reference proteome</keyword>
<feature type="transmembrane region" description="Helical" evidence="1">
    <location>
        <begin position="123"/>
        <end position="146"/>
    </location>
</feature>
<evidence type="ECO:0000259" key="2">
    <source>
        <dbReference type="Pfam" id="PF00487"/>
    </source>
</evidence>
<accession>A0A3G9GDZ9</accession>
<sequence length="322" mass="36481">MLLLLLALRLWLVELVAVPLAMAWLHPAYGLLLLAALLLIPLRWQLLHEAAHGRLLPSRRYNRLAGRLLAISLGLPFDVWRQAHLLHHRYSRTTLCRVEVYEPGAEPARQRQLLLCLRLCGGAYVLAWAGSLLLLSYPAAAHWSWLQQRVPLWPRLCRRVQASGRQGTARMDGVLACLLPLLSLLVYGQHHWMLCLAWWLRAVLISLTDHVCFAGQPLGCARQAANLALPRWLGLCLLNSHLRGVHQRWPQLGWQALPQHFAAAGLCWDGGFIRQMFVGQWRVLPATSLPVIPLRRAGMGIMPADFNHSRLASRYRHDPAQE</sequence>
<evidence type="ECO:0000313" key="4">
    <source>
        <dbReference type="Proteomes" id="UP000198290"/>
    </source>
</evidence>
<organism evidence="3 4">
    <name type="scientific">Aquitalea magnusonii</name>
    <dbReference type="NCBI Taxonomy" id="332411"/>
    <lineage>
        <taxon>Bacteria</taxon>
        <taxon>Pseudomonadati</taxon>
        <taxon>Pseudomonadota</taxon>
        <taxon>Betaproteobacteria</taxon>
        <taxon>Neisseriales</taxon>
        <taxon>Chromobacteriaceae</taxon>
        <taxon>Aquitalea</taxon>
    </lineage>
</organism>
<dbReference type="GO" id="GO:0006629">
    <property type="term" value="P:lipid metabolic process"/>
    <property type="evidence" value="ECO:0007669"/>
    <property type="project" value="InterPro"/>
</dbReference>
<dbReference type="InterPro" id="IPR005804">
    <property type="entry name" value="FA_desaturase_dom"/>
</dbReference>
<keyword evidence="1" id="KW-0472">Membrane</keyword>
<keyword evidence="1" id="KW-1133">Transmembrane helix</keyword>
<evidence type="ECO:0000313" key="3">
    <source>
        <dbReference type="EMBL" id="BBF83837.1"/>
    </source>
</evidence>
<gene>
    <name evidence="3" type="ORF">DLM_0154</name>
</gene>
<reference evidence="3 4" key="2">
    <citation type="journal article" date="2017" name="Genome Announc.">
        <title>Draft genome sequence of Aquitalea magnusonii strain H3, a plant growth-promoting bacterium of duckweed Lemna minor.</title>
        <authorList>
            <person name="Ishizawa H."/>
            <person name="Kuroda M."/>
            <person name="Ike M."/>
        </authorList>
    </citation>
    <scope>NUCLEOTIDE SEQUENCE [LARGE SCALE GENOMIC DNA]</scope>
    <source>
        <strain evidence="3 4">H3</strain>
    </source>
</reference>
<proteinExistence type="predicted"/>
<feature type="transmembrane region" description="Helical" evidence="1">
    <location>
        <begin position="27"/>
        <end position="44"/>
    </location>
</feature>
<reference evidence="4" key="3">
    <citation type="journal article" date="2017" name="Plant Physiol. Biochem.">
        <title>Differential oxidative and antioxidative response of duckweed Lemna minor toward plant growth promoting/inhibiting bacteria.</title>
        <authorList>
            <person name="Ishizawa H."/>
            <person name="Kuroda M."/>
            <person name="Morikawa M."/>
            <person name="Ike M."/>
        </authorList>
    </citation>
    <scope>NUCLEOTIDE SEQUENCE [LARGE SCALE GENOMIC DNA]</scope>
    <source>
        <strain evidence="4">H3</strain>
    </source>
</reference>
<reference evidence="4" key="1">
    <citation type="journal article" date="2017" name="Biotechnol. Biofuels">
        <title>Evaluation of environmental bacterial communities as a factor affecting the growth of duckweed Lemna minor.</title>
        <authorList>
            <person name="Ishizawa H."/>
            <person name="Kuroda M."/>
            <person name="Morikawa M."/>
            <person name="Ike M."/>
        </authorList>
    </citation>
    <scope>NUCLEOTIDE SEQUENCE [LARGE SCALE GENOMIC DNA]</scope>
    <source>
        <strain evidence="4">H3</strain>
    </source>
</reference>
<dbReference type="Proteomes" id="UP000198290">
    <property type="component" value="Chromosome"/>
</dbReference>
<name>A0A3G9GDZ9_9NEIS</name>
<protein>
    <recommendedName>
        <fullName evidence="2">Fatty acid desaturase domain-containing protein</fullName>
    </recommendedName>
</protein>
<evidence type="ECO:0000256" key="1">
    <source>
        <dbReference type="SAM" id="Phobius"/>
    </source>
</evidence>
<keyword evidence="1" id="KW-0812">Transmembrane</keyword>
<dbReference type="AlphaFoldDB" id="A0A3G9GDZ9"/>
<dbReference type="Pfam" id="PF00487">
    <property type="entry name" value="FA_desaturase"/>
    <property type="match status" value="1"/>
</dbReference>